<dbReference type="EMBL" id="NOXV01000058">
    <property type="protein sequence ID" value="OYQ48952.1"/>
    <property type="molecule type" value="Genomic_DNA"/>
</dbReference>
<proteinExistence type="predicted"/>
<keyword evidence="2" id="KW-1185">Reference proteome</keyword>
<dbReference type="InterPro" id="IPR023162">
    <property type="entry name" value="Apc36109-like_dom_sf"/>
</dbReference>
<comment type="caution">
    <text evidence="1">The sequence shown here is derived from an EMBL/GenBank/DDBJ whole genome shotgun (WGS) entry which is preliminary data.</text>
</comment>
<protein>
    <submittedName>
        <fullName evidence="1">Uncharacterized protein</fullName>
    </submittedName>
</protein>
<organism evidence="1 2">
    <name type="scientific">Flavobacterium cyanobacteriorum</name>
    <dbReference type="NCBI Taxonomy" id="2022802"/>
    <lineage>
        <taxon>Bacteria</taxon>
        <taxon>Pseudomonadati</taxon>
        <taxon>Bacteroidota</taxon>
        <taxon>Flavobacteriia</taxon>
        <taxon>Flavobacteriales</taxon>
        <taxon>Flavobacteriaceae</taxon>
        <taxon>Flavobacterium</taxon>
    </lineage>
</organism>
<dbReference type="RefSeq" id="WP_094411530.1">
    <property type="nucleotide sequence ID" value="NZ_NOXV01000058.1"/>
</dbReference>
<feature type="non-terminal residue" evidence="1">
    <location>
        <position position="1"/>
    </location>
</feature>
<evidence type="ECO:0000313" key="1">
    <source>
        <dbReference type="EMBL" id="OYQ48952.1"/>
    </source>
</evidence>
<sequence length="258" mass="29912">VKSSEIPHCGKRQTVICNFMTSEEYDIKTNIKIGQQIFENLLNDIRPGWAGLVLSRFDHYIKDIPTSILELYPIIDDKNRWKEAHQQFTKIRVFGLENKNYKPEYYLRLAELVAKVTYNASGQPAPFDSDSGHYIASFALKATEHFDDNRLEEEIKSTILLFSRNKKFKDSLTAAKDFLLYKKIDDILWFDWDPIGINDMAPRDEYQSYVPEIFGLVKSKADRQEIANRLHKLETDNMGMSGTMENCLTIADKILKAQ</sequence>
<dbReference type="AlphaFoldDB" id="A0A256A5H3"/>
<accession>A0A256A5H3</accession>
<gene>
    <name evidence="1" type="ORF">CHU92_00525</name>
</gene>
<dbReference type="Gene3D" id="1.10.340.20">
    <property type="entry name" value="Apc36109-like domain"/>
    <property type="match status" value="1"/>
</dbReference>
<evidence type="ECO:0000313" key="2">
    <source>
        <dbReference type="Proteomes" id="UP000216605"/>
    </source>
</evidence>
<reference evidence="1 2" key="1">
    <citation type="submission" date="2017-07" db="EMBL/GenBank/DDBJ databases">
        <title>Flavobacterium cyanobacteriorum sp. nov., isolated from cyanobacterial aggregates in a eutrophic lake.</title>
        <authorList>
            <person name="Cai H."/>
        </authorList>
    </citation>
    <scope>NUCLEOTIDE SEQUENCE [LARGE SCALE GENOMIC DNA]</scope>
    <source>
        <strain evidence="1 2">TH021</strain>
    </source>
</reference>
<dbReference type="Proteomes" id="UP000216605">
    <property type="component" value="Unassembled WGS sequence"/>
</dbReference>
<name>A0A256A5H3_9FLAO</name>